<keyword evidence="3" id="KW-1185">Reference proteome</keyword>
<accession>A0A016UVH9</accession>
<dbReference type="Proteomes" id="UP000024635">
    <property type="component" value="Unassembled WGS sequence"/>
</dbReference>
<feature type="transmembrane region" description="Helical" evidence="1">
    <location>
        <begin position="68"/>
        <end position="90"/>
    </location>
</feature>
<keyword evidence="1" id="KW-0812">Transmembrane</keyword>
<comment type="caution">
    <text evidence="2">The sequence shown here is derived from an EMBL/GenBank/DDBJ whole genome shotgun (WGS) entry which is preliminary data.</text>
</comment>
<keyword evidence="1" id="KW-1133">Transmembrane helix</keyword>
<organism evidence="2 3">
    <name type="scientific">Ancylostoma ceylanicum</name>
    <dbReference type="NCBI Taxonomy" id="53326"/>
    <lineage>
        <taxon>Eukaryota</taxon>
        <taxon>Metazoa</taxon>
        <taxon>Ecdysozoa</taxon>
        <taxon>Nematoda</taxon>
        <taxon>Chromadorea</taxon>
        <taxon>Rhabditida</taxon>
        <taxon>Rhabditina</taxon>
        <taxon>Rhabditomorpha</taxon>
        <taxon>Strongyloidea</taxon>
        <taxon>Ancylostomatidae</taxon>
        <taxon>Ancylostomatinae</taxon>
        <taxon>Ancylostoma</taxon>
    </lineage>
</organism>
<reference evidence="3" key="1">
    <citation type="journal article" date="2015" name="Nat. Genet.">
        <title>The genome and transcriptome of the zoonotic hookworm Ancylostoma ceylanicum identify infection-specific gene families.</title>
        <authorList>
            <person name="Schwarz E.M."/>
            <person name="Hu Y."/>
            <person name="Antoshechkin I."/>
            <person name="Miller M.M."/>
            <person name="Sternberg P.W."/>
            <person name="Aroian R.V."/>
        </authorList>
    </citation>
    <scope>NUCLEOTIDE SEQUENCE</scope>
    <source>
        <strain evidence="3">HY135</strain>
    </source>
</reference>
<evidence type="ECO:0000313" key="3">
    <source>
        <dbReference type="Proteomes" id="UP000024635"/>
    </source>
</evidence>
<keyword evidence="1" id="KW-0472">Membrane</keyword>
<gene>
    <name evidence="2" type="primary">Acey_s0026.g1492</name>
    <name evidence="2" type="ORF">Y032_0026g1492</name>
</gene>
<protein>
    <submittedName>
        <fullName evidence="2">Uncharacterized protein</fullName>
    </submittedName>
</protein>
<evidence type="ECO:0000256" key="1">
    <source>
        <dbReference type="SAM" id="Phobius"/>
    </source>
</evidence>
<proteinExistence type="predicted"/>
<dbReference type="EMBL" id="JARK01001362">
    <property type="protein sequence ID" value="EYC18976.1"/>
    <property type="molecule type" value="Genomic_DNA"/>
</dbReference>
<evidence type="ECO:0000313" key="2">
    <source>
        <dbReference type="EMBL" id="EYC18976.1"/>
    </source>
</evidence>
<sequence length="91" mass="9578">MHAAPGTDIAQVKANTKSIHGRGKAAEISLILLVFKPPIQDLDASLRLPRVNVLTSVLTMVNVCGSNAFILGNLADACFVCCLFLVSIAIS</sequence>
<dbReference type="AlphaFoldDB" id="A0A016UVH9"/>
<name>A0A016UVH9_9BILA</name>